<dbReference type="PROSITE" id="PS50865">
    <property type="entry name" value="ZF_MYND_2"/>
    <property type="match status" value="1"/>
</dbReference>
<evidence type="ECO:0000313" key="7">
    <source>
        <dbReference type="EMBL" id="KAF3197130.1"/>
    </source>
</evidence>
<reference evidence="7 9" key="1">
    <citation type="submission" date="2019-06" db="EMBL/GenBank/DDBJ databases">
        <authorList>
            <person name="Palmer J.M."/>
        </authorList>
    </citation>
    <scope>NUCLEOTIDE SEQUENCE</scope>
    <source>
        <strain evidence="8 9">TWF191</strain>
        <strain evidence="7">TWF679</strain>
    </source>
</reference>
<keyword evidence="1" id="KW-0479">Metal-binding</keyword>
<evidence type="ECO:0000256" key="3">
    <source>
        <dbReference type="ARBA" id="ARBA00022833"/>
    </source>
</evidence>
<evidence type="ECO:0000313" key="9">
    <source>
        <dbReference type="Proteomes" id="UP000483672"/>
    </source>
</evidence>
<name>A0A6G1MHT2_ORBOL</name>
<dbReference type="SUPFAM" id="SSF82199">
    <property type="entry name" value="SET domain"/>
    <property type="match status" value="1"/>
</dbReference>
<dbReference type="OrthoDB" id="5945798at2759"/>
<evidence type="ECO:0000256" key="1">
    <source>
        <dbReference type="ARBA" id="ARBA00022723"/>
    </source>
</evidence>
<dbReference type="PANTHER" id="PTHR12197:SF251">
    <property type="entry name" value="EG:BACR7C10.4 PROTEIN"/>
    <property type="match status" value="1"/>
</dbReference>
<dbReference type="Pfam" id="PF00856">
    <property type="entry name" value="SET"/>
    <property type="match status" value="1"/>
</dbReference>
<accession>A0A6G1MHT2</accession>
<dbReference type="EMBL" id="WIPF01000103">
    <property type="protein sequence ID" value="KAF3209072.1"/>
    <property type="molecule type" value="Genomic_DNA"/>
</dbReference>
<feature type="domain" description="MYND-type" evidence="6">
    <location>
        <begin position="55"/>
        <end position="109"/>
    </location>
</feature>
<evidence type="ECO:0000313" key="10">
    <source>
        <dbReference type="Proteomes" id="UP000614610"/>
    </source>
</evidence>
<dbReference type="GO" id="GO:0005634">
    <property type="term" value="C:nucleus"/>
    <property type="evidence" value="ECO:0007669"/>
    <property type="project" value="TreeGrafter"/>
</dbReference>
<dbReference type="Pfam" id="PF01753">
    <property type="entry name" value="zf-MYND"/>
    <property type="match status" value="1"/>
</dbReference>
<proteinExistence type="predicted"/>
<dbReference type="EMBL" id="WIWT01000176">
    <property type="protein sequence ID" value="KAF3197130.1"/>
    <property type="molecule type" value="Genomic_DNA"/>
</dbReference>
<keyword evidence="2 4" id="KW-0863">Zinc-finger</keyword>
<sequence length="526" mass="58224">MSPPVDLSPSAYLKDHPSAGRGVFASGTIPAGTEILSVADPLICILDEAHLDSCCHYCMAEATDEVSSVSQAYRPPVKLSYCLGCRVVKYCSKACQATDWKQKAHKYECVIYKAQYPRILPVTARAILRMAKQFLSETPGSNIVGGIGALKAHSEDFAKIGGDRWEMANLTAKAAAEFSKVSKQISFEPEFLRDMYCKLLINSASVVTQTFDPIGLCLAYQSAMFNHSCDPNAVMMFDGRQLSIRSLKAISKDTEITISYIDNLASRKERKEEIKSRYFFDCSCSLCSSEVQPLESLQCPKCKGLITTNKTTCTNCGEVVPEDEVTAAIALYTSITAQRTKKNADKSIAPTLKSLKQMYGTKVLPSTFPPIPQLHRDLATLYIDEGNWKSAFLHLLTLYVKVYQNMYATPYHPVRVVGTFTLAMILIQVAVDEPEGFGERIDFTKVLYGLLTEVYGNVEKSHGGNSSFAEMVRRKMEEVKIDVGIDSNREADKWMGKGLRAIPGLEGEVAKLIKIVDEFLETLKSD</sequence>
<dbReference type="PANTHER" id="PTHR12197">
    <property type="entry name" value="HISTONE-LYSINE N-METHYLTRANSFERASE SMYD"/>
    <property type="match status" value="1"/>
</dbReference>
<evidence type="ECO:0000256" key="4">
    <source>
        <dbReference type="PROSITE-ProRule" id="PRU00134"/>
    </source>
</evidence>
<evidence type="ECO:0000256" key="2">
    <source>
        <dbReference type="ARBA" id="ARBA00022771"/>
    </source>
</evidence>
<dbReference type="InterPro" id="IPR050869">
    <property type="entry name" value="H3K4_H4K5_MeTrfase"/>
</dbReference>
<protein>
    <submittedName>
        <fullName evidence="7">Uncharacterized protein</fullName>
    </submittedName>
</protein>
<dbReference type="InterPro" id="IPR046341">
    <property type="entry name" value="SET_dom_sf"/>
</dbReference>
<dbReference type="SMART" id="SM00317">
    <property type="entry name" value="SET"/>
    <property type="match status" value="1"/>
</dbReference>
<keyword evidence="3" id="KW-0862">Zinc</keyword>
<dbReference type="Gene3D" id="6.10.140.2220">
    <property type="match status" value="1"/>
</dbReference>
<organism evidence="7 10">
    <name type="scientific">Orbilia oligospora</name>
    <name type="common">Nematode-trapping fungus</name>
    <name type="synonym">Arthrobotrys oligospora</name>
    <dbReference type="NCBI Taxonomy" id="2813651"/>
    <lineage>
        <taxon>Eukaryota</taxon>
        <taxon>Fungi</taxon>
        <taxon>Dikarya</taxon>
        <taxon>Ascomycota</taxon>
        <taxon>Pezizomycotina</taxon>
        <taxon>Orbiliomycetes</taxon>
        <taxon>Orbiliales</taxon>
        <taxon>Orbiliaceae</taxon>
        <taxon>Orbilia</taxon>
    </lineage>
</organism>
<evidence type="ECO:0000313" key="8">
    <source>
        <dbReference type="EMBL" id="KAF3209072.1"/>
    </source>
</evidence>
<dbReference type="AlphaFoldDB" id="A0A6G1MHT2"/>
<dbReference type="Gene3D" id="1.10.220.160">
    <property type="match status" value="1"/>
</dbReference>
<dbReference type="PROSITE" id="PS50280">
    <property type="entry name" value="SET"/>
    <property type="match status" value="1"/>
</dbReference>
<dbReference type="GO" id="GO:0008270">
    <property type="term" value="F:zinc ion binding"/>
    <property type="evidence" value="ECO:0007669"/>
    <property type="project" value="UniProtKB-KW"/>
</dbReference>
<dbReference type="Proteomes" id="UP000483672">
    <property type="component" value="Unassembled WGS sequence"/>
</dbReference>
<dbReference type="InterPro" id="IPR002893">
    <property type="entry name" value="Znf_MYND"/>
</dbReference>
<dbReference type="Gene3D" id="2.170.270.10">
    <property type="entry name" value="SET domain"/>
    <property type="match status" value="1"/>
</dbReference>
<dbReference type="Proteomes" id="UP000614610">
    <property type="component" value="Unassembled WGS sequence"/>
</dbReference>
<evidence type="ECO:0000259" key="5">
    <source>
        <dbReference type="PROSITE" id="PS50280"/>
    </source>
</evidence>
<feature type="domain" description="SET" evidence="5">
    <location>
        <begin position="3"/>
        <end position="261"/>
    </location>
</feature>
<gene>
    <name evidence="8" type="ORF">TWF191_000504</name>
    <name evidence="7" type="ORF">TWF679_003552</name>
</gene>
<dbReference type="InterPro" id="IPR001214">
    <property type="entry name" value="SET_dom"/>
</dbReference>
<evidence type="ECO:0000259" key="6">
    <source>
        <dbReference type="PROSITE" id="PS50865"/>
    </source>
</evidence>
<comment type="caution">
    <text evidence="7">The sequence shown here is derived from an EMBL/GenBank/DDBJ whole genome shotgun (WGS) entry which is preliminary data.</text>
</comment>